<dbReference type="PANTHER" id="PTHR36766:SF40">
    <property type="entry name" value="DISEASE RESISTANCE PROTEIN RGA3"/>
    <property type="match status" value="1"/>
</dbReference>
<dbReference type="OrthoDB" id="1747370at2759"/>
<gene>
    <name evidence="4" type="primary">LOC111313202</name>
</gene>
<dbReference type="PANTHER" id="PTHR36766">
    <property type="entry name" value="PLANT BROAD-SPECTRUM MILDEW RESISTANCE PROTEIN RPW8"/>
    <property type="match status" value="1"/>
</dbReference>
<name>A0A6P6AXL9_DURZI</name>
<proteinExistence type="predicted"/>
<keyword evidence="1" id="KW-0611">Plant defense</keyword>
<dbReference type="RefSeq" id="XP_022769613.1">
    <property type="nucleotide sequence ID" value="XM_022913878.1"/>
</dbReference>
<organism evidence="3 4">
    <name type="scientific">Durio zibethinus</name>
    <name type="common">Durian</name>
    <dbReference type="NCBI Taxonomy" id="66656"/>
    <lineage>
        <taxon>Eukaryota</taxon>
        <taxon>Viridiplantae</taxon>
        <taxon>Streptophyta</taxon>
        <taxon>Embryophyta</taxon>
        <taxon>Tracheophyta</taxon>
        <taxon>Spermatophyta</taxon>
        <taxon>Magnoliopsida</taxon>
        <taxon>eudicotyledons</taxon>
        <taxon>Gunneridae</taxon>
        <taxon>Pentapetalae</taxon>
        <taxon>rosids</taxon>
        <taxon>malvids</taxon>
        <taxon>Malvales</taxon>
        <taxon>Malvaceae</taxon>
        <taxon>Helicteroideae</taxon>
        <taxon>Durio</taxon>
    </lineage>
</organism>
<dbReference type="Pfam" id="PF00931">
    <property type="entry name" value="NB-ARC"/>
    <property type="match status" value="1"/>
</dbReference>
<evidence type="ECO:0000259" key="2">
    <source>
        <dbReference type="Pfam" id="PF00931"/>
    </source>
</evidence>
<protein>
    <submittedName>
        <fullName evidence="4">Disease resistance protein RGA3</fullName>
    </submittedName>
</protein>
<dbReference type="GeneID" id="111313202"/>
<dbReference type="GO" id="GO:0006952">
    <property type="term" value="P:defense response"/>
    <property type="evidence" value="ECO:0007669"/>
    <property type="project" value="UniProtKB-KW"/>
</dbReference>
<evidence type="ECO:0000256" key="1">
    <source>
        <dbReference type="ARBA" id="ARBA00022821"/>
    </source>
</evidence>
<feature type="domain" description="NB-ARC" evidence="2">
    <location>
        <begin position="48"/>
        <end position="94"/>
    </location>
</feature>
<dbReference type="Proteomes" id="UP000515121">
    <property type="component" value="Unplaced"/>
</dbReference>
<accession>A0A6P6AXL9</accession>
<dbReference type="Gene3D" id="1.10.8.430">
    <property type="entry name" value="Helical domain of apoptotic protease-activating factors"/>
    <property type="match status" value="1"/>
</dbReference>
<sequence>MTMMFKLIFMKEFGFVSNALDHIKVARDILAALEKHDISLPDSASLQSLISQILVTSRKESVAKKMKSSSILQLEMLLDEECWRILSEVAFHGRDRKECENLEDVGREIAKKSKGLPLVAKTLGGSCKRKKLEKSGKMCYTMTYER</sequence>
<keyword evidence="3" id="KW-1185">Reference proteome</keyword>
<dbReference type="GO" id="GO:0043531">
    <property type="term" value="F:ADP binding"/>
    <property type="evidence" value="ECO:0007669"/>
    <property type="project" value="InterPro"/>
</dbReference>
<evidence type="ECO:0000313" key="3">
    <source>
        <dbReference type="Proteomes" id="UP000515121"/>
    </source>
</evidence>
<dbReference type="InterPro" id="IPR027417">
    <property type="entry name" value="P-loop_NTPase"/>
</dbReference>
<dbReference type="InterPro" id="IPR042197">
    <property type="entry name" value="Apaf_helical"/>
</dbReference>
<dbReference type="AlphaFoldDB" id="A0A6P6AXL9"/>
<reference evidence="4" key="1">
    <citation type="submission" date="2025-08" db="UniProtKB">
        <authorList>
            <consortium name="RefSeq"/>
        </authorList>
    </citation>
    <scope>IDENTIFICATION</scope>
    <source>
        <tissue evidence="4">Fruit stalk</tissue>
    </source>
</reference>
<dbReference type="InterPro" id="IPR002182">
    <property type="entry name" value="NB-ARC"/>
</dbReference>
<dbReference type="KEGG" id="dzi:111313202"/>
<dbReference type="SUPFAM" id="SSF52540">
    <property type="entry name" value="P-loop containing nucleoside triphosphate hydrolases"/>
    <property type="match status" value="1"/>
</dbReference>
<evidence type="ECO:0000313" key="4">
    <source>
        <dbReference type="RefSeq" id="XP_022769613.1"/>
    </source>
</evidence>